<accession>A0A1N7DXU1</accession>
<evidence type="ECO:0000313" key="2">
    <source>
        <dbReference type="Proteomes" id="UP000187495"/>
    </source>
</evidence>
<dbReference type="Proteomes" id="UP000187495">
    <property type="component" value="Unassembled WGS sequence"/>
</dbReference>
<protein>
    <submittedName>
        <fullName evidence="1">Uncharacterized protein</fullName>
    </submittedName>
</protein>
<dbReference type="AlphaFoldDB" id="A0A1N7DXU1"/>
<dbReference type="EMBL" id="FTNU01000002">
    <property type="protein sequence ID" value="SIR80679.1"/>
    <property type="molecule type" value="Genomic_DNA"/>
</dbReference>
<keyword evidence="2" id="KW-1185">Reference proteome</keyword>
<dbReference type="STRING" id="34061.B0189_02685"/>
<gene>
    <name evidence="1" type="ORF">SAMN02745664_102214</name>
</gene>
<organism evidence="1 2">
    <name type="scientific">Moraxella cuniculi DSM 21768</name>
    <dbReference type="NCBI Taxonomy" id="1122245"/>
    <lineage>
        <taxon>Bacteria</taxon>
        <taxon>Pseudomonadati</taxon>
        <taxon>Pseudomonadota</taxon>
        <taxon>Gammaproteobacteria</taxon>
        <taxon>Moraxellales</taxon>
        <taxon>Moraxellaceae</taxon>
        <taxon>Moraxella</taxon>
    </lineage>
</organism>
<dbReference type="InterPro" id="IPR046100">
    <property type="entry name" value="DUF6037"/>
</dbReference>
<name>A0A1N7DXU1_9GAMM</name>
<dbReference type="Pfam" id="PF19503">
    <property type="entry name" value="DUF6037"/>
    <property type="match status" value="1"/>
</dbReference>
<evidence type="ECO:0000313" key="1">
    <source>
        <dbReference type="EMBL" id="SIR80679.1"/>
    </source>
</evidence>
<dbReference type="RefSeq" id="WP_076554680.1">
    <property type="nucleotide sequence ID" value="NZ_FTNU01000002.1"/>
</dbReference>
<reference evidence="2" key="1">
    <citation type="submission" date="2017-01" db="EMBL/GenBank/DDBJ databases">
        <authorList>
            <person name="Varghese N."/>
            <person name="Submissions S."/>
        </authorList>
    </citation>
    <scope>NUCLEOTIDE SEQUENCE [LARGE SCALE GENOMIC DNA]</scope>
    <source>
        <strain evidence="2">DSM 21768</strain>
    </source>
</reference>
<sequence length="202" mass="23605">MLENLRLLRDDMIEKDWTICGFQFQYKEINYVVLVKRFVGNETRQNEYALVKLHFMRADDLNNDLEVEANSNGLIIDARRLREYFGIKYANNLGDIIRQFTENLGHFIPTEMPDNAQDITKRAMINSLSKSDSQDPNKIYCFGVTRIGRRSEFNSDKTKLLRPRLFEYFENDPAISFCYSSQMARDKSDESIILNFAAGNIN</sequence>
<proteinExistence type="predicted"/>